<accession>A0A6A7W912</accession>
<gene>
    <name evidence="8" type="ORF">F7D20_02710</name>
</gene>
<dbReference type="InterPro" id="IPR003370">
    <property type="entry name" value="Chromate_transpt"/>
</dbReference>
<keyword evidence="6 7" id="KW-0472">Membrane</keyword>
<dbReference type="AlphaFoldDB" id="A0A6A7W912"/>
<sequence length="207" mass="22641">MLFLKLFIIFTKIGTFNFGGGYAMLSLIHNETVVKNQWLSNAEFTDIVAISQSTPGPIGINCATYVGYTSTLHAGYPEWAAILGAILASLSIMWLPFVIMILISHYLMTHKDSKIVKDIFAGLRPAIIGLIAAAALLLMNKDNFGSPQDNPNVFGISIAIFVLAFYLTAFKKANPILLMLTFGCLGLIMAQPINQGEDSFIPQKIYT</sequence>
<comment type="caution">
    <text evidence="8">The sequence shown here is derived from an EMBL/GenBank/DDBJ whole genome shotgun (WGS) entry which is preliminary data.</text>
</comment>
<dbReference type="Proteomes" id="UP000384372">
    <property type="component" value="Unassembled WGS sequence"/>
</dbReference>
<dbReference type="InterPro" id="IPR052518">
    <property type="entry name" value="CHR_Transporter"/>
</dbReference>
<comment type="subcellular location">
    <subcellularLocation>
        <location evidence="1">Cell membrane</location>
        <topology evidence="1">Multi-pass membrane protein</topology>
    </subcellularLocation>
</comment>
<feature type="non-terminal residue" evidence="8">
    <location>
        <position position="207"/>
    </location>
</feature>
<dbReference type="EMBL" id="VZAD01000024">
    <property type="protein sequence ID" value="MQP10895.1"/>
    <property type="molecule type" value="Genomic_DNA"/>
</dbReference>
<feature type="transmembrane region" description="Helical" evidence="7">
    <location>
        <begin position="119"/>
        <end position="139"/>
    </location>
</feature>
<proteinExistence type="inferred from homology"/>
<evidence type="ECO:0000256" key="7">
    <source>
        <dbReference type="SAM" id="Phobius"/>
    </source>
</evidence>
<evidence type="ECO:0000313" key="8">
    <source>
        <dbReference type="EMBL" id="MQP10895.1"/>
    </source>
</evidence>
<evidence type="ECO:0000256" key="5">
    <source>
        <dbReference type="ARBA" id="ARBA00022989"/>
    </source>
</evidence>
<dbReference type="GO" id="GO:0015109">
    <property type="term" value="F:chromate transmembrane transporter activity"/>
    <property type="evidence" value="ECO:0007669"/>
    <property type="project" value="InterPro"/>
</dbReference>
<feature type="transmembrane region" description="Helical" evidence="7">
    <location>
        <begin position="79"/>
        <end position="107"/>
    </location>
</feature>
<keyword evidence="9" id="KW-1185">Reference proteome</keyword>
<feature type="transmembrane region" description="Helical" evidence="7">
    <location>
        <begin position="151"/>
        <end position="169"/>
    </location>
</feature>
<keyword evidence="3" id="KW-1003">Cell membrane</keyword>
<organism evidence="8 9">
    <name type="scientific">Segatella copri</name>
    <dbReference type="NCBI Taxonomy" id="165179"/>
    <lineage>
        <taxon>Bacteria</taxon>
        <taxon>Pseudomonadati</taxon>
        <taxon>Bacteroidota</taxon>
        <taxon>Bacteroidia</taxon>
        <taxon>Bacteroidales</taxon>
        <taxon>Prevotellaceae</taxon>
        <taxon>Segatella</taxon>
    </lineage>
</organism>
<dbReference type="Pfam" id="PF02417">
    <property type="entry name" value="Chromate_transp"/>
    <property type="match status" value="1"/>
</dbReference>
<name>A0A6A7W912_9BACT</name>
<dbReference type="OrthoDB" id="9788907at2"/>
<dbReference type="PANTHER" id="PTHR43663:SF1">
    <property type="entry name" value="CHROMATE TRANSPORTER"/>
    <property type="match status" value="1"/>
</dbReference>
<evidence type="ECO:0000313" key="9">
    <source>
        <dbReference type="Proteomes" id="UP000384372"/>
    </source>
</evidence>
<feature type="transmembrane region" description="Helical" evidence="7">
    <location>
        <begin position="176"/>
        <end position="193"/>
    </location>
</feature>
<dbReference type="PANTHER" id="PTHR43663">
    <property type="entry name" value="CHROMATE TRANSPORT PROTEIN-RELATED"/>
    <property type="match status" value="1"/>
</dbReference>
<evidence type="ECO:0000256" key="2">
    <source>
        <dbReference type="ARBA" id="ARBA00005262"/>
    </source>
</evidence>
<keyword evidence="4 7" id="KW-0812">Transmembrane</keyword>
<protein>
    <submittedName>
        <fullName evidence="8">Chromate transporter</fullName>
    </submittedName>
</protein>
<evidence type="ECO:0000256" key="4">
    <source>
        <dbReference type="ARBA" id="ARBA00022692"/>
    </source>
</evidence>
<evidence type="ECO:0000256" key="1">
    <source>
        <dbReference type="ARBA" id="ARBA00004651"/>
    </source>
</evidence>
<keyword evidence="5 7" id="KW-1133">Transmembrane helix</keyword>
<dbReference type="GO" id="GO:0005886">
    <property type="term" value="C:plasma membrane"/>
    <property type="evidence" value="ECO:0007669"/>
    <property type="project" value="UniProtKB-SubCell"/>
</dbReference>
<feature type="transmembrane region" description="Helical" evidence="7">
    <location>
        <begin position="7"/>
        <end position="28"/>
    </location>
</feature>
<dbReference type="RefSeq" id="WP_158462742.1">
    <property type="nucleotide sequence ID" value="NZ_VZAD01000024.1"/>
</dbReference>
<evidence type="ECO:0000256" key="3">
    <source>
        <dbReference type="ARBA" id="ARBA00022475"/>
    </source>
</evidence>
<comment type="similarity">
    <text evidence="2">Belongs to the chromate ion transporter (CHR) (TC 2.A.51) family.</text>
</comment>
<reference evidence="8 9" key="1">
    <citation type="submission" date="2019-09" db="EMBL/GenBank/DDBJ databases">
        <title>Distinct polysaccharide growth profiles of human intestinal Prevotella copri isolates.</title>
        <authorList>
            <person name="Fehlner-Peach H."/>
            <person name="Magnabosco C."/>
            <person name="Raghavan V."/>
            <person name="Scher J.U."/>
            <person name="Tett A."/>
            <person name="Cox L.M."/>
            <person name="Gottsegen C."/>
            <person name="Watters A."/>
            <person name="Wiltshire- Gordon J.D."/>
            <person name="Segata N."/>
            <person name="Bonneau R."/>
            <person name="Littman D.R."/>
        </authorList>
    </citation>
    <scope>NUCLEOTIDE SEQUENCE [LARGE SCALE GENOMIC DNA]</scope>
    <source>
        <strain evidence="9">iAQ1173</strain>
    </source>
</reference>
<evidence type="ECO:0000256" key="6">
    <source>
        <dbReference type="ARBA" id="ARBA00023136"/>
    </source>
</evidence>